<organism evidence="1 2">
    <name type="scientific">Pontibacillus chungwhensis</name>
    <dbReference type="NCBI Taxonomy" id="265426"/>
    <lineage>
        <taxon>Bacteria</taxon>
        <taxon>Bacillati</taxon>
        <taxon>Bacillota</taxon>
        <taxon>Bacilli</taxon>
        <taxon>Bacillales</taxon>
        <taxon>Bacillaceae</taxon>
        <taxon>Pontibacillus</taxon>
    </lineage>
</organism>
<gene>
    <name evidence="1" type="ORF">QNI29_12435</name>
</gene>
<evidence type="ECO:0000313" key="1">
    <source>
        <dbReference type="EMBL" id="WIF96558.1"/>
    </source>
</evidence>
<accession>A0ABY8UT05</accession>
<protein>
    <submittedName>
        <fullName evidence="1">Uncharacterized protein</fullName>
    </submittedName>
</protein>
<reference evidence="1 2" key="1">
    <citation type="submission" date="2023-05" db="EMBL/GenBank/DDBJ databases">
        <title>Comparative genomics reveals the evidence of polycyclic aromatic hydrocarbons degradation in moderately halophilic genus Pontibacillus.</title>
        <authorList>
            <person name="Yang H."/>
            <person name="Qian Z."/>
        </authorList>
    </citation>
    <scope>NUCLEOTIDE SEQUENCE [LARGE SCALE GENOMIC DNA]</scope>
    <source>
        <strain evidence="2">HN14</strain>
    </source>
</reference>
<keyword evidence="2" id="KW-1185">Reference proteome</keyword>
<evidence type="ECO:0000313" key="2">
    <source>
        <dbReference type="Proteomes" id="UP001236652"/>
    </source>
</evidence>
<name>A0ABY8UT05_9BACI</name>
<dbReference type="Proteomes" id="UP001236652">
    <property type="component" value="Chromosome"/>
</dbReference>
<dbReference type="RefSeq" id="WP_231416829.1">
    <property type="nucleotide sequence ID" value="NZ_CP126446.1"/>
</dbReference>
<sequence>MFNTKKQPMWMGMFRKKKKSRTPMVMSVLGVAATMVSAAFYGITRGREDEHHSHDEPMKKYAGKIQDYMKRADSRPNGAAFAEFADEIMPEANEKPKEEQ</sequence>
<proteinExistence type="predicted"/>
<dbReference type="EMBL" id="CP126446">
    <property type="protein sequence ID" value="WIF96558.1"/>
    <property type="molecule type" value="Genomic_DNA"/>
</dbReference>